<evidence type="ECO:0000313" key="11">
    <source>
        <dbReference type="EMBL" id="KAH8703535.1"/>
    </source>
</evidence>
<dbReference type="InterPro" id="IPR036396">
    <property type="entry name" value="Cyt_P450_sf"/>
</dbReference>
<keyword evidence="7 9" id="KW-0503">Monooxygenase</keyword>
<keyword evidence="10" id="KW-0812">Transmembrane</keyword>
<dbReference type="Gene3D" id="1.10.630.10">
    <property type="entry name" value="Cytochrome P450"/>
    <property type="match status" value="1"/>
</dbReference>
<proteinExistence type="inferred from homology"/>
<evidence type="ECO:0000256" key="7">
    <source>
        <dbReference type="ARBA" id="ARBA00023033"/>
    </source>
</evidence>
<gene>
    <name evidence="11" type="ORF">BGW36DRAFT_369485</name>
</gene>
<name>A0AAD4Q501_9EURO</name>
<evidence type="ECO:0000256" key="6">
    <source>
        <dbReference type="ARBA" id="ARBA00023004"/>
    </source>
</evidence>
<dbReference type="PRINTS" id="PR00465">
    <property type="entry name" value="EP450IV"/>
</dbReference>
<keyword evidence="4 8" id="KW-0479">Metal-binding</keyword>
<evidence type="ECO:0000256" key="1">
    <source>
        <dbReference type="ARBA" id="ARBA00001971"/>
    </source>
</evidence>
<evidence type="ECO:0000256" key="8">
    <source>
        <dbReference type="PIRSR" id="PIRSR602403-1"/>
    </source>
</evidence>
<comment type="caution">
    <text evidence="11">The sequence shown here is derived from an EMBL/GenBank/DDBJ whole genome shotgun (WGS) entry which is preliminary data.</text>
</comment>
<feature type="binding site" description="axial binding residue" evidence="8">
    <location>
        <position position="458"/>
    </location>
    <ligand>
        <name>heme</name>
        <dbReference type="ChEBI" id="CHEBI:30413"/>
    </ligand>
    <ligandPart>
        <name>Fe</name>
        <dbReference type="ChEBI" id="CHEBI:18248"/>
    </ligandPart>
</feature>
<keyword evidence="10" id="KW-0472">Membrane</keyword>
<keyword evidence="12" id="KW-1185">Reference proteome</keyword>
<dbReference type="Pfam" id="PF00067">
    <property type="entry name" value="p450"/>
    <property type="match status" value="1"/>
</dbReference>
<reference evidence="11" key="1">
    <citation type="submission" date="2021-12" db="EMBL/GenBank/DDBJ databases">
        <title>Convergent genome expansion in fungi linked to evolution of root-endophyte symbiosis.</title>
        <authorList>
            <consortium name="DOE Joint Genome Institute"/>
            <person name="Ke Y.-H."/>
            <person name="Bonito G."/>
            <person name="Liao H.-L."/>
            <person name="Looney B."/>
            <person name="Rojas-Flechas A."/>
            <person name="Nash J."/>
            <person name="Hameed K."/>
            <person name="Schadt C."/>
            <person name="Martin F."/>
            <person name="Crous P.W."/>
            <person name="Miettinen O."/>
            <person name="Magnuson J.K."/>
            <person name="Labbe J."/>
            <person name="Jacobson D."/>
            <person name="Doktycz M.J."/>
            <person name="Veneault-Fourrey C."/>
            <person name="Kuo A."/>
            <person name="Mondo S."/>
            <person name="Calhoun S."/>
            <person name="Riley R."/>
            <person name="Ohm R."/>
            <person name="LaButti K."/>
            <person name="Andreopoulos B."/>
            <person name="Pangilinan J."/>
            <person name="Nolan M."/>
            <person name="Tritt A."/>
            <person name="Clum A."/>
            <person name="Lipzen A."/>
            <person name="Daum C."/>
            <person name="Barry K."/>
            <person name="Grigoriev I.V."/>
            <person name="Vilgalys R."/>
        </authorList>
    </citation>
    <scope>NUCLEOTIDE SEQUENCE</scope>
    <source>
        <strain evidence="11">PMI_201</strain>
    </source>
</reference>
<keyword evidence="3 8" id="KW-0349">Heme</keyword>
<dbReference type="InterPro" id="IPR002403">
    <property type="entry name" value="Cyt_P450_E_grp-IV"/>
</dbReference>
<keyword evidence="6 8" id="KW-0408">Iron</keyword>
<evidence type="ECO:0000256" key="10">
    <source>
        <dbReference type="SAM" id="Phobius"/>
    </source>
</evidence>
<sequence>MSSSYHFKLPMLGIAVPSTNLAVTTGSIVCLLVLVQWVLQWVLKQNRLPQWPVYNKASPFNPSKAKNNFRQSADELLLNGFSKSPKGYFLDTDVGRQMILSPQYADELRNDPRLSFKEFTSRDFSGDLPGFEVFSSKSDANAIGVDVVRKKLTRTLGLVTEDISEEMAAVLPEQWSEETEWHEVPLKSTLLEMVARLSSRVFLGLDVCRNPEWIRITIDYTVNVFMASSAIKRYPKFLHRIANWYLPETRKIRAQVTEARRIIQPVIDRRAAAGWVHPGGQGYTDAIQWMHEMSEGRNYDPAIQQLGLSMAAIHTTTDLVNQILFDICPQPNLIQALRDEAIEMLKNGGWKRTGLYKLRLMDSVMKESQRLKPTGLVSMRRYVTEDMTLQDGVFLPKGSMLGVSSHWSWGSSSFYENPEKFDGYRFLRMSEDPETEKTAHFVSTSPQHLGFGYGKHACPGRFFAAN</sequence>
<evidence type="ECO:0000256" key="9">
    <source>
        <dbReference type="RuleBase" id="RU000461"/>
    </source>
</evidence>
<dbReference type="PANTHER" id="PTHR46206">
    <property type="entry name" value="CYTOCHROME P450"/>
    <property type="match status" value="1"/>
</dbReference>
<dbReference type="CDD" id="cd11041">
    <property type="entry name" value="CYP503A1-like"/>
    <property type="match status" value="1"/>
</dbReference>
<dbReference type="GeneID" id="70245432"/>
<dbReference type="PANTHER" id="PTHR46206:SF2">
    <property type="entry name" value="CYTOCHROME P450 MONOOXYGENASE AUSG-RELATED"/>
    <property type="match status" value="1"/>
</dbReference>
<comment type="similarity">
    <text evidence="2 9">Belongs to the cytochrome P450 family.</text>
</comment>
<dbReference type="RefSeq" id="XP_046076553.1">
    <property type="nucleotide sequence ID" value="XM_046215145.1"/>
</dbReference>
<dbReference type="GO" id="GO:0005506">
    <property type="term" value="F:iron ion binding"/>
    <property type="evidence" value="ECO:0007669"/>
    <property type="project" value="InterPro"/>
</dbReference>
<organism evidence="11 12">
    <name type="scientific">Talaromyces proteolyticus</name>
    <dbReference type="NCBI Taxonomy" id="1131652"/>
    <lineage>
        <taxon>Eukaryota</taxon>
        <taxon>Fungi</taxon>
        <taxon>Dikarya</taxon>
        <taxon>Ascomycota</taxon>
        <taxon>Pezizomycotina</taxon>
        <taxon>Eurotiomycetes</taxon>
        <taxon>Eurotiomycetidae</taxon>
        <taxon>Eurotiales</taxon>
        <taxon>Trichocomaceae</taxon>
        <taxon>Talaromyces</taxon>
        <taxon>Talaromyces sect. Bacilispori</taxon>
    </lineage>
</organism>
<keyword evidence="10" id="KW-1133">Transmembrane helix</keyword>
<dbReference type="PROSITE" id="PS00086">
    <property type="entry name" value="CYTOCHROME_P450"/>
    <property type="match status" value="1"/>
</dbReference>
<accession>A0AAD4Q501</accession>
<evidence type="ECO:0000256" key="2">
    <source>
        <dbReference type="ARBA" id="ARBA00010617"/>
    </source>
</evidence>
<feature type="non-terminal residue" evidence="11">
    <location>
        <position position="466"/>
    </location>
</feature>
<evidence type="ECO:0000256" key="4">
    <source>
        <dbReference type="ARBA" id="ARBA00022723"/>
    </source>
</evidence>
<protein>
    <submittedName>
        <fullName evidence="11">Cytochrome P450</fullName>
    </submittedName>
</protein>
<dbReference type="GO" id="GO:0004497">
    <property type="term" value="F:monooxygenase activity"/>
    <property type="evidence" value="ECO:0007669"/>
    <property type="project" value="UniProtKB-KW"/>
</dbReference>
<dbReference type="Proteomes" id="UP001201262">
    <property type="component" value="Unassembled WGS sequence"/>
</dbReference>
<comment type="cofactor">
    <cofactor evidence="1 8">
        <name>heme</name>
        <dbReference type="ChEBI" id="CHEBI:30413"/>
    </cofactor>
</comment>
<dbReference type="EMBL" id="JAJTJA010000002">
    <property type="protein sequence ID" value="KAH8703535.1"/>
    <property type="molecule type" value="Genomic_DNA"/>
</dbReference>
<dbReference type="InterPro" id="IPR017972">
    <property type="entry name" value="Cyt_P450_CS"/>
</dbReference>
<dbReference type="AlphaFoldDB" id="A0AAD4Q501"/>
<dbReference type="InterPro" id="IPR001128">
    <property type="entry name" value="Cyt_P450"/>
</dbReference>
<evidence type="ECO:0000313" key="12">
    <source>
        <dbReference type="Proteomes" id="UP001201262"/>
    </source>
</evidence>
<dbReference type="SUPFAM" id="SSF48264">
    <property type="entry name" value="Cytochrome P450"/>
    <property type="match status" value="1"/>
</dbReference>
<evidence type="ECO:0000256" key="5">
    <source>
        <dbReference type="ARBA" id="ARBA00023002"/>
    </source>
</evidence>
<dbReference type="GO" id="GO:0016705">
    <property type="term" value="F:oxidoreductase activity, acting on paired donors, with incorporation or reduction of molecular oxygen"/>
    <property type="evidence" value="ECO:0007669"/>
    <property type="project" value="InterPro"/>
</dbReference>
<feature type="transmembrane region" description="Helical" evidence="10">
    <location>
        <begin position="21"/>
        <end position="43"/>
    </location>
</feature>
<keyword evidence="5 9" id="KW-0560">Oxidoreductase</keyword>
<evidence type="ECO:0000256" key="3">
    <source>
        <dbReference type="ARBA" id="ARBA00022617"/>
    </source>
</evidence>
<dbReference type="GO" id="GO:0020037">
    <property type="term" value="F:heme binding"/>
    <property type="evidence" value="ECO:0007669"/>
    <property type="project" value="InterPro"/>
</dbReference>